<dbReference type="AlphaFoldDB" id="A0A0C1UP40"/>
<evidence type="ECO:0000313" key="1">
    <source>
        <dbReference type="EMBL" id="NEV67238.1"/>
    </source>
</evidence>
<protein>
    <submittedName>
        <fullName evidence="1">Uncharacterized protein</fullName>
    </submittedName>
</protein>
<name>A0A0C1UP40_9CYAN</name>
<accession>A0A0C1UP40</accession>
<organism evidence="1">
    <name type="scientific">Lyngbya confervoides BDU141951</name>
    <dbReference type="NCBI Taxonomy" id="1574623"/>
    <lineage>
        <taxon>Bacteria</taxon>
        <taxon>Bacillati</taxon>
        <taxon>Cyanobacteriota</taxon>
        <taxon>Cyanophyceae</taxon>
        <taxon>Oscillatoriophycideae</taxon>
        <taxon>Oscillatoriales</taxon>
        <taxon>Microcoleaceae</taxon>
        <taxon>Lyngbya</taxon>
    </lineage>
</organism>
<comment type="caution">
    <text evidence="1">The sequence shown here is derived from an EMBL/GenBank/DDBJ whole genome shotgun (WGS) entry which is preliminary data.</text>
</comment>
<reference evidence="1" key="3">
    <citation type="submission" date="2020-02" db="EMBL/GenBank/DDBJ databases">
        <authorList>
            <person name="Sarangi A.N."/>
            <person name="Ghosh S."/>
            <person name="Mukherjee M."/>
            <person name="Tripathy S."/>
        </authorList>
    </citation>
    <scope>NUCLEOTIDE SEQUENCE</scope>
    <source>
        <strain evidence="1">BDU141951</strain>
    </source>
</reference>
<reference evidence="1" key="2">
    <citation type="journal article" date="2015" name="Genome Announc.">
        <title>Draft Genome Sequence of Filamentous Marine Cyanobacterium Lyngbya confervoides Strain BDU141951.</title>
        <authorList>
            <person name="Chandrababunaidu M.M."/>
            <person name="Sen D."/>
            <person name="Tripathy S."/>
        </authorList>
    </citation>
    <scope>NUCLEOTIDE SEQUENCE</scope>
    <source>
        <strain evidence="1">BDU141951</strain>
    </source>
</reference>
<sequence>MSQTVKMHIQYIDGTAQQFEWDAQPEGTESANIVSHLQKMLHEDNVLLDMGEKLVILQKQNIKSIEITPVPTKLPGTTIHGVRGVE</sequence>
<reference evidence="1" key="1">
    <citation type="submission" date="2014-11" db="EMBL/GenBank/DDBJ databases">
        <authorList>
            <person name="Malar M.C."/>
            <person name="Sen D."/>
            <person name="Tripathy S."/>
        </authorList>
    </citation>
    <scope>NUCLEOTIDE SEQUENCE</scope>
    <source>
        <strain evidence="1">BDU141951</strain>
    </source>
</reference>
<dbReference type="EMBL" id="JTHE02000003">
    <property type="protein sequence ID" value="NEV67238.1"/>
    <property type="molecule type" value="Genomic_DNA"/>
</dbReference>
<proteinExistence type="predicted"/>
<gene>
    <name evidence="1" type="ORF">QQ91_008910</name>
</gene>